<dbReference type="Proteomes" id="UP000576082">
    <property type="component" value="Unassembled WGS sequence"/>
</dbReference>
<comment type="caution">
    <text evidence="1">The sequence shown here is derived from an EMBL/GenBank/DDBJ whole genome shotgun (WGS) entry which is preliminary data.</text>
</comment>
<dbReference type="PROSITE" id="PS51257">
    <property type="entry name" value="PROKAR_LIPOPROTEIN"/>
    <property type="match status" value="1"/>
</dbReference>
<evidence type="ECO:0000313" key="1">
    <source>
        <dbReference type="EMBL" id="NME68909.1"/>
    </source>
</evidence>
<evidence type="ECO:0000313" key="2">
    <source>
        <dbReference type="Proteomes" id="UP000576082"/>
    </source>
</evidence>
<gene>
    <name evidence="1" type="ORF">HHU12_13130</name>
</gene>
<dbReference type="EMBL" id="JABANE010000031">
    <property type="protein sequence ID" value="NME68909.1"/>
    <property type="molecule type" value="Genomic_DNA"/>
</dbReference>
<keyword evidence="2" id="KW-1185">Reference proteome</keyword>
<dbReference type="RefSeq" id="WP_169657201.1">
    <property type="nucleotide sequence ID" value="NZ_JABANE010000031.1"/>
</dbReference>
<protein>
    <recommendedName>
        <fullName evidence="3">Lipoprotein</fullName>
    </recommendedName>
</protein>
<evidence type="ECO:0008006" key="3">
    <source>
        <dbReference type="Google" id="ProtNLM"/>
    </source>
</evidence>
<proteinExistence type="predicted"/>
<name>A0A7X9X9N4_9BACT</name>
<reference evidence="1 2" key="1">
    <citation type="submission" date="2020-04" db="EMBL/GenBank/DDBJ databases">
        <title>Flammeovirga sp. SR4, a novel species isolated from seawater.</title>
        <authorList>
            <person name="Wang X."/>
        </authorList>
    </citation>
    <scope>NUCLEOTIDE SEQUENCE [LARGE SCALE GENOMIC DNA]</scope>
    <source>
        <strain evidence="1 2">ATCC 23126</strain>
    </source>
</reference>
<sequence length="260" mass="29937">MIKIKSKPITISLITAFFLISCGKNLSKIESDNYSGYIHGDPSIKLEVPVRLGEFGRGFISEIPSVHYSLRNNESLSKRNYLIQNLGLKFHSIDADDYTSSFYLQNEIVYNGFMPISNDRVVELIGFGEMPLDRMGEEKLDFHYMLVLSNSQGEILDKDTLAIFSNYDDGNVVFREGIILSKEQYMTIDYEYNTTTKTPTEIILHRKLFSIQKDNFVFKEMLPDVTVPCSSRALLFVGQIEEDVQNYWEINSNPEKKEFL</sequence>
<organism evidence="1 2">
    <name type="scientific">Flammeovirga aprica JL-4</name>
    <dbReference type="NCBI Taxonomy" id="694437"/>
    <lineage>
        <taxon>Bacteria</taxon>
        <taxon>Pseudomonadati</taxon>
        <taxon>Bacteroidota</taxon>
        <taxon>Cytophagia</taxon>
        <taxon>Cytophagales</taxon>
        <taxon>Flammeovirgaceae</taxon>
        <taxon>Flammeovirga</taxon>
    </lineage>
</organism>
<accession>A0A7X9X9N4</accession>
<dbReference type="AlphaFoldDB" id="A0A7X9X9N4"/>